<name>A0A5B7ELG7_PORTR</name>
<sequence length="61" mass="6900">MPVWCPHVVVLGVCDGYEVPLRERLGMHPAVPAAHILYKTLLCTSQLLELTKDRHCYRNGV</sequence>
<proteinExistence type="predicted"/>
<protein>
    <submittedName>
        <fullName evidence="1">Uncharacterized protein</fullName>
    </submittedName>
</protein>
<keyword evidence="2" id="KW-1185">Reference proteome</keyword>
<comment type="caution">
    <text evidence="1">The sequence shown here is derived from an EMBL/GenBank/DDBJ whole genome shotgun (WGS) entry which is preliminary data.</text>
</comment>
<dbReference type="Proteomes" id="UP000324222">
    <property type="component" value="Unassembled WGS sequence"/>
</dbReference>
<reference evidence="1 2" key="1">
    <citation type="submission" date="2019-05" db="EMBL/GenBank/DDBJ databases">
        <title>Another draft genome of Portunus trituberculatus and its Hox gene families provides insights of decapod evolution.</title>
        <authorList>
            <person name="Jeong J.-H."/>
            <person name="Song I."/>
            <person name="Kim S."/>
            <person name="Choi T."/>
            <person name="Kim D."/>
            <person name="Ryu S."/>
            <person name="Kim W."/>
        </authorList>
    </citation>
    <scope>NUCLEOTIDE SEQUENCE [LARGE SCALE GENOMIC DNA]</scope>
    <source>
        <tissue evidence="1">Muscle</tissue>
    </source>
</reference>
<evidence type="ECO:0000313" key="1">
    <source>
        <dbReference type="EMBL" id="MPC34117.1"/>
    </source>
</evidence>
<gene>
    <name evidence="1" type="ORF">E2C01_027497</name>
</gene>
<accession>A0A5B7ELG7</accession>
<dbReference type="EMBL" id="VSRR010002986">
    <property type="protein sequence ID" value="MPC34117.1"/>
    <property type="molecule type" value="Genomic_DNA"/>
</dbReference>
<organism evidence="1 2">
    <name type="scientific">Portunus trituberculatus</name>
    <name type="common">Swimming crab</name>
    <name type="synonym">Neptunus trituberculatus</name>
    <dbReference type="NCBI Taxonomy" id="210409"/>
    <lineage>
        <taxon>Eukaryota</taxon>
        <taxon>Metazoa</taxon>
        <taxon>Ecdysozoa</taxon>
        <taxon>Arthropoda</taxon>
        <taxon>Crustacea</taxon>
        <taxon>Multicrustacea</taxon>
        <taxon>Malacostraca</taxon>
        <taxon>Eumalacostraca</taxon>
        <taxon>Eucarida</taxon>
        <taxon>Decapoda</taxon>
        <taxon>Pleocyemata</taxon>
        <taxon>Brachyura</taxon>
        <taxon>Eubrachyura</taxon>
        <taxon>Portunoidea</taxon>
        <taxon>Portunidae</taxon>
        <taxon>Portuninae</taxon>
        <taxon>Portunus</taxon>
    </lineage>
</organism>
<evidence type="ECO:0000313" key="2">
    <source>
        <dbReference type="Proteomes" id="UP000324222"/>
    </source>
</evidence>
<dbReference type="AlphaFoldDB" id="A0A5B7ELG7"/>